<comment type="caution">
    <text evidence="1">The sequence shown here is derived from an EMBL/GenBank/DDBJ whole genome shotgun (WGS) entry which is preliminary data.</text>
</comment>
<sequence>MKKFFAVLKKLLHFPSFVYRILSLPLILYYNALTLKVIPLNQVLVFQYDPKKEKNPEKLASRIEKSVIKPFRSIYQIEPIVLIWPLNEPIRTASLKGLIRGLNSKQRSAVQRELYAMRNNFENAS</sequence>
<dbReference type="EMBL" id="MCRM02000015">
    <property type="protein sequence ID" value="PNV74289.1"/>
    <property type="molecule type" value="Genomic_DNA"/>
</dbReference>
<protein>
    <submittedName>
        <fullName evidence="1">Uncharacterized protein</fullName>
    </submittedName>
</protein>
<evidence type="ECO:0000313" key="2">
    <source>
        <dbReference type="Proteomes" id="UP000094669"/>
    </source>
</evidence>
<dbReference type="RefSeq" id="WP_010420259.1">
    <property type="nucleotide sequence ID" value="NZ_MCRM02000015.1"/>
</dbReference>
<gene>
    <name evidence="1" type="ORF">BES34_013965</name>
</gene>
<name>A0ABX4YGA3_9LEPT</name>
<organism evidence="1 2">
    <name type="scientific">Leptospira inadai serovar Lyme</name>
    <dbReference type="NCBI Taxonomy" id="293084"/>
    <lineage>
        <taxon>Bacteria</taxon>
        <taxon>Pseudomonadati</taxon>
        <taxon>Spirochaetota</taxon>
        <taxon>Spirochaetia</taxon>
        <taxon>Leptospirales</taxon>
        <taxon>Leptospiraceae</taxon>
        <taxon>Leptospira</taxon>
    </lineage>
</organism>
<proteinExistence type="predicted"/>
<reference evidence="1" key="1">
    <citation type="submission" date="2018-01" db="EMBL/GenBank/DDBJ databases">
        <title>Genomic characterization of Leptospira inadai serogroup Lyme isolated from captured rat in Brazil and comparative analysis with human reference strain.</title>
        <authorList>
            <person name="Moreno L.Z."/>
            <person name="Loureiro A.P."/>
            <person name="Miraglia F."/>
            <person name="Kremer F.S."/>
            <person name="Eslabao M.R."/>
            <person name="Dellagostin O.A."/>
            <person name="Lilenbaum W."/>
            <person name="Moreno A.M."/>
        </authorList>
    </citation>
    <scope>NUCLEOTIDE SEQUENCE [LARGE SCALE GENOMIC DNA]</scope>
    <source>
        <strain evidence="1">M34/99</strain>
    </source>
</reference>
<keyword evidence="2" id="KW-1185">Reference proteome</keyword>
<evidence type="ECO:0000313" key="1">
    <source>
        <dbReference type="EMBL" id="PNV74289.1"/>
    </source>
</evidence>
<dbReference type="Proteomes" id="UP000094669">
    <property type="component" value="Unassembled WGS sequence"/>
</dbReference>
<accession>A0ABX4YGA3</accession>